<evidence type="ECO:0000259" key="2">
    <source>
        <dbReference type="PROSITE" id="PS51411"/>
    </source>
</evidence>
<feature type="compositionally biased region" description="Low complexity" evidence="1">
    <location>
        <begin position="351"/>
        <end position="362"/>
    </location>
</feature>
<protein>
    <recommendedName>
        <fullName evidence="2">PSP1 C-terminal domain-containing protein</fullName>
    </recommendedName>
</protein>
<proteinExistence type="predicted"/>
<feature type="region of interest" description="Disordered" evidence="1">
    <location>
        <begin position="183"/>
        <end position="208"/>
    </location>
</feature>
<dbReference type="PROSITE" id="PS51411">
    <property type="entry name" value="PSP1_C"/>
    <property type="match status" value="1"/>
</dbReference>
<dbReference type="PANTHER" id="PTHR43830:SF3">
    <property type="entry name" value="PROTEIN PSP1"/>
    <property type="match status" value="1"/>
</dbReference>
<gene>
    <name evidence="3" type="ORF">Esi_0137_0011</name>
</gene>
<feature type="region of interest" description="Disordered" evidence="1">
    <location>
        <begin position="671"/>
        <end position="725"/>
    </location>
</feature>
<accession>D8LEP0</accession>
<feature type="compositionally biased region" description="Low complexity" evidence="1">
    <location>
        <begin position="540"/>
        <end position="565"/>
    </location>
</feature>
<feature type="compositionally biased region" description="Low complexity" evidence="1">
    <location>
        <begin position="324"/>
        <end position="339"/>
    </location>
</feature>
<keyword evidence="4" id="KW-1185">Reference proteome</keyword>
<evidence type="ECO:0000256" key="1">
    <source>
        <dbReference type="SAM" id="MobiDB-lite"/>
    </source>
</evidence>
<dbReference type="EMBL" id="FN649752">
    <property type="protein sequence ID" value="CBN78603.1"/>
    <property type="molecule type" value="Genomic_DNA"/>
</dbReference>
<dbReference type="Proteomes" id="UP000002630">
    <property type="component" value="Linkage Group LG27"/>
</dbReference>
<dbReference type="Pfam" id="PF04468">
    <property type="entry name" value="PSP1"/>
    <property type="match status" value="1"/>
</dbReference>
<dbReference type="NCBIfam" id="NF041131">
    <property type="entry name" value="RicT_YaaT_fam"/>
    <property type="match status" value="1"/>
</dbReference>
<feature type="compositionally biased region" description="Gly residues" evidence="1">
    <location>
        <begin position="673"/>
        <end position="683"/>
    </location>
</feature>
<feature type="region of interest" description="Disordered" evidence="1">
    <location>
        <begin position="973"/>
        <end position="1010"/>
    </location>
</feature>
<feature type="region of interest" description="Disordered" evidence="1">
    <location>
        <begin position="497"/>
        <end position="516"/>
    </location>
</feature>
<dbReference type="eggNOG" id="KOG4679">
    <property type="taxonomic scope" value="Eukaryota"/>
</dbReference>
<dbReference type="OrthoDB" id="243127at2759"/>
<evidence type="ECO:0000313" key="4">
    <source>
        <dbReference type="Proteomes" id="UP000002630"/>
    </source>
</evidence>
<feature type="compositionally biased region" description="Low complexity" evidence="1">
    <location>
        <begin position="824"/>
        <end position="846"/>
    </location>
</feature>
<reference evidence="3 4" key="1">
    <citation type="journal article" date="2010" name="Nature">
        <title>The Ectocarpus genome and the independent evolution of multicellularity in brown algae.</title>
        <authorList>
            <person name="Cock J.M."/>
            <person name="Sterck L."/>
            <person name="Rouze P."/>
            <person name="Scornet D."/>
            <person name="Allen A.E."/>
            <person name="Amoutzias G."/>
            <person name="Anthouard V."/>
            <person name="Artiguenave F."/>
            <person name="Aury J.M."/>
            <person name="Badger J.H."/>
            <person name="Beszteri B."/>
            <person name="Billiau K."/>
            <person name="Bonnet E."/>
            <person name="Bothwell J.H."/>
            <person name="Bowler C."/>
            <person name="Boyen C."/>
            <person name="Brownlee C."/>
            <person name="Carrano C.J."/>
            <person name="Charrier B."/>
            <person name="Cho G.Y."/>
            <person name="Coelho S.M."/>
            <person name="Collen J."/>
            <person name="Corre E."/>
            <person name="Da Silva C."/>
            <person name="Delage L."/>
            <person name="Delaroque N."/>
            <person name="Dittami S.M."/>
            <person name="Doulbeau S."/>
            <person name="Elias M."/>
            <person name="Farnham G."/>
            <person name="Gachon C.M."/>
            <person name="Gschloessl B."/>
            <person name="Heesch S."/>
            <person name="Jabbari K."/>
            <person name="Jubin C."/>
            <person name="Kawai H."/>
            <person name="Kimura K."/>
            <person name="Kloareg B."/>
            <person name="Kupper F.C."/>
            <person name="Lang D."/>
            <person name="Le Bail A."/>
            <person name="Leblanc C."/>
            <person name="Lerouge P."/>
            <person name="Lohr M."/>
            <person name="Lopez P.J."/>
            <person name="Martens C."/>
            <person name="Maumus F."/>
            <person name="Michel G."/>
            <person name="Miranda-Saavedra D."/>
            <person name="Morales J."/>
            <person name="Moreau H."/>
            <person name="Motomura T."/>
            <person name="Nagasato C."/>
            <person name="Napoli C.A."/>
            <person name="Nelson D.R."/>
            <person name="Nyvall-Collen P."/>
            <person name="Peters A.F."/>
            <person name="Pommier C."/>
            <person name="Potin P."/>
            <person name="Poulain J."/>
            <person name="Quesneville H."/>
            <person name="Read B."/>
            <person name="Rensing S.A."/>
            <person name="Ritter A."/>
            <person name="Rousvoal S."/>
            <person name="Samanta M."/>
            <person name="Samson G."/>
            <person name="Schroeder D.C."/>
            <person name="Segurens B."/>
            <person name="Strittmatter M."/>
            <person name="Tonon T."/>
            <person name="Tregear J.W."/>
            <person name="Valentin K."/>
            <person name="von Dassow P."/>
            <person name="Yamagishi T."/>
            <person name="Van de Peer Y."/>
            <person name="Wincker P."/>
        </authorList>
    </citation>
    <scope>NUCLEOTIDE SEQUENCE [LARGE SCALE GENOMIC DNA]</scope>
    <source>
        <strain evidence="4">Ec32 / CCAP1310/4</strain>
    </source>
</reference>
<feature type="region of interest" description="Disordered" evidence="1">
    <location>
        <begin position="526"/>
        <end position="565"/>
    </location>
</feature>
<feature type="compositionally biased region" description="Gly residues" evidence="1">
    <location>
        <begin position="892"/>
        <end position="903"/>
    </location>
</feature>
<evidence type="ECO:0000313" key="3">
    <source>
        <dbReference type="EMBL" id="CBN78603.1"/>
    </source>
</evidence>
<dbReference type="AlphaFoldDB" id="D8LEP0"/>
<feature type="domain" description="PSP1 C-terminal" evidence="2">
    <location>
        <begin position="733"/>
        <end position="818"/>
    </location>
</feature>
<feature type="region of interest" description="Disordered" evidence="1">
    <location>
        <begin position="224"/>
        <end position="246"/>
    </location>
</feature>
<feature type="compositionally biased region" description="Basic and acidic residues" evidence="1">
    <location>
        <begin position="694"/>
        <end position="704"/>
    </location>
</feature>
<feature type="compositionally biased region" description="Low complexity" evidence="1">
    <location>
        <begin position="989"/>
        <end position="999"/>
    </location>
</feature>
<dbReference type="EMBL" id="FN647981">
    <property type="protein sequence ID" value="CBN78603.1"/>
    <property type="molecule type" value="Genomic_DNA"/>
</dbReference>
<sequence length="1056" mass="111899">MRVTEDHFNTGECVPSTRASSSMHAAHLEDRHQRCCAVFDEVDEGRHFQQGLSGHPARKAAGGEQSANFMPPTQQCGGQQQHHQQHTYYHPLAGSSEKGAGASGGYCAATSAAQDAGRDFPVFQRSRSGWDQTSGGVSHSNDLGMPLRRALSQGAGLDEGTVRPMPRGSAFLGGQQHGWETVEEKQQADGGGGGGGGGRGGVGRSAPGYFTALRMSSSTQRLQPTFSSRSGRTVHSTFSLSSSGEGYDDVCEQQLRVALGTRPSVSNVTGLVVPAQDVGGTDRADGLVVREESLLSKSSRAHHEAVAFMNASGRWQGADHGRSDSSSISTVSGSSSSGSFAVEGFNGRLGQQNQPLQPPQQNETANGGGGGAFNVARRAPAPYHGQRHLHHHYHHNRIDRRPAVSTVSAGRDGGVGHAFGRRVAANNMSNMEPLPATVGSKHRHIDNGGGVSESGSCPTLGRADSFSLSAADYTCTKSGIDDGNPMAAAAAAAMHSRSPAFGPSSSTVLQPPNNPLEWLQNFNLRQSRKGSGSDGNDEGTNTPRTSRSSSASSSPPCLGSRGGSALAVPRAGSAAAAAAAGACPAADCPANGDCLPGTTPDTLVYEVRFKRATRTFLSEENLDPRSISCGTVVKVEADRGEDLGTVHRSLPLSEYLNALREEKMAKAAKIAENGGGGGSGGEGSESKKKRGKAKKAEADGERNGLKQQQQQQQQQRKKEEEAQQEACPVKAIKRILRPANTEELQQLREKSQEEANILRVCQNKVRHRNLPMKIVDAEYQFDMNKLTLFFEAERRIDFRELVRDLFAVYKTRIWMQQVKDKDTAATQPTAPAAASASNNSTATPTACPEDSNGSVRGYQGREAAPQPVLLRTGDPPSMALEPALDTEHDSGYGSGSSSSGGSGISESDVSISPPVSWPAQRVAGGGGDAGKAASGSGPAARVDAKMQPEQQQQPELTSMYPDLLLGLDEITITNNTNGHRHHDHNSNHQQYQQQQQQQQEPASKPSYTDLLEGFDVGGIALSADAKSHQHPLQYDQHPAASSHPDFLDGFDFTSFF</sequence>
<dbReference type="PANTHER" id="PTHR43830">
    <property type="entry name" value="PROTEIN PSP1"/>
    <property type="match status" value="1"/>
</dbReference>
<feature type="region of interest" description="Disordered" evidence="1">
    <location>
        <begin position="315"/>
        <end position="377"/>
    </location>
</feature>
<feature type="compositionally biased region" description="Polar residues" evidence="1">
    <location>
        <begin position="224"/>
        <end position="244"/>
    </location>
</feature>
<organism evidence="3 4">
    <name type="scientific">Ectocarpus siliculosus</name>
    <name type="common">Brown alga</name>
    <name type="synonym">Conferva siliculosa</name>
    <dbReference type="NCBI Taxonomy" id="2880"/>
    <lineage>
        <taxon>Eukaryota</taxon>
        <taxon>Sar</taxon>
        <taxon>Stramenopiles</taxon>
        <taxon>Ochrophyta</taxon>
        <taxon>PX clade</taxon>
        <taxon>Phaeophyceae</taxon>
        <taxon>Ectocarpales</taxon>
        <taxon>Ectocarpaceae</taxon>
        <taxon>Ectocarpus</taxon>
    </lineage>
</organism>
<name>D8LEP0_ECTSI</name>
<dbReference type="GO" id="GO:0005737">
    <property type="term" value="C:cytoplasm"/>
    <property type="evidence" value="ECO:0007669"/>
    <property type="project" value="TreeGrafter"/>
</dbReference>
<dbReference type="InterPro" id="IPR007557">
    <property type="entry name" value="PSP1_C"/>
</dbReference>
<dbReference type="InterPro" id="IPR047767">
    <property type="entry name" value="PSP1-like"/>
</dbReference>
<feature type="compositionally biased region" description="Gly residues" evidence="1">
    <location>
        <begin position="189"/>
        <end position="203"/>
    </location>
</feature>
<feature type="compositionally biased region" description="Low complexity" evidence="1">
    <location>
        <begin position="930"/>
        <end position="940"/>
    </location>
</feature>
<dbReference type="InParanoid" id="D8LEP0"/>
<feature type="region of interest" description="Disordered" evidence="1">
    <location>
        <begin position="824"/>
        <end position="955"/>
    </location>
</feature>